<dbReference type="BioCyc" id="HAUR316274:GHYA-5365-MONOMER"/>
<dbReference type="EMBL" id="CP000877">
    <property type="protein sequence ID" value="ABX07930.1"/>
    <property type="molecule type" value="Genomic_DNA"/>
</dbReference>
<reference evidence="1 2" key="1">
    <citation type="journal article" date="2011" name="Stand. Genomic Sci.">
        <title>Complete genome sequence of the filamentous gliding predatory bacterium Herpetosiphon aurantiacus type strain (114-95(T)).</title>
        <authorList>
            <person name="Kiss H."/>
            <person name="Nett M."/>
            <person name="Domin N."/>
            <person name="Martin K."/>
            <person name="Maresca J.A."/>
            <person name="Copeland A."/>
            <person name="Lapidus A."/>
            <person name="Lucas S."/>
            <person name="Berry K.W."/>
            <person name="Glavina Del Rio T."/>
            <person name="Dalin E."/>
            <person name="Tice H."/>
            <person name="Pitluck S."/>
            <person name="Richardson P."/>
            <person name="Bruce D."/>
            <person name="Goodwin L."/>
            <person name="Han C."/>
            <person name="Detter J.C."/>
            <person name="Schmutz J."/>
            <person name="Brettin T."/>
            <person name="Land M."/>
            <person name="Hauser L."/>
            <person name="Kyrpides N.C."/>
            <person name="Ivanova N."/>
            <person name="Goker M."/>
            <person name="Woyke T."/>
            <person name="Klenk H.P."/>
            <person name="Bryant D.A."/>
        </authorList>
    </citation>
    <scope>NUCLEOTIDE SEQUENCE [LARGE SCALE GENOMIC DNA]</scope>
    <source>
        <strain evidence="2">ATCC 23779 / DSM 785 / 114-95</strain>
        <plasmid evidence="1">pHAU02</plasmid>
    </source>
</reference>
<keyword evidence="1" id="KW-0614">Plasmid</keyword>
<geneLocation type="plasmid" evidence="1 2">
    <name>pHAU02</name>
</geneLocation>
<name>A9B9B6_HERA2</name>
<evidence type="ECO:0000313" key="2">
    <source>
        <dbReference type="Proteomes" id="UP000000787"/>
    </source>
</evidence>
<proteinExistence type="predicted"/>
<gene>
    <name evidence="1" type="ordered locus">Haur_5303</name>
</gene>
<sequence length="151" mass="17229">MSSIQQICVLLPSSSVSQWTEDLAALGFMPDPIAQQRQAFGMIKVLDPAQSESVGVYLGERMEVWHGDHPALYEQITTRLGTDQWTAFVVVFAYHPWADQETLMLLRWVAQHYPSYAVVTQYHHLLEPSDVAALDPAMFYWGDNPWDDDDE</sequence>
<dbReference type="Proteomes" id="UP000000787">
    <property type="component" value="Plasmid pHAU02"/>
</dbReference>
<protein>
    <submittedName>
        <fullName evidence="1">Uncharacterized protein</fullName>
    </submittedName>
</protein>
<dbReference type="HOGENOM" id="CLU_1765534_0_0_0"/>
<accession>A9B9B6</accession>
<evidence type="ECO:0000313" key="1">
    <source>
        <dbReference type="EMBL" id="ABX07930.1"/>
    </source>
</evidence>
<dbReference type="AlphaFoldDB" id="A9B9B6"/>
<organism evidence="1 2">
    <name type="scientific">Herpetosiphon aurantiacus (strain ATCC 23779 / DSM 785 / 114-95)</name>
    <dbReference type="NCBI Taxonomy" id="316274"/>
    <lineage>
        <taxon>Bacteria</taxon>
        <taxon>Bacillati</taxon>
        <taxon>Chloroflexota</taxon>
        <taxon>Chloroflexia</taxon>
        <taxon>Herpetosiphonales</taxon>
        <taxon>Herpetosiphonaceae</taxon>
        <taxon>Herpetosiphon</taxon>
    </lineage>
</organism>
<dbReference type="KEGG" id="hau:Haur_5303"/>
<dbReference type="InParanoid" id="A9B9B6"/>
<keyword evidence="2" id="KW-1185">Reference proteome</keyword>